<feature type="region of interest" description="Disordered" evidence="1">
    <location>
        <begin position="202"/>
        <end position="221"/>
    </location>
</feature>
<gene>
    <name evidence="2" type="ORF">LTR05_001605</name>
</gene>
<dbReference type="Proteomes" id="UP001309876">
    <property type="component" value="Unassembled WGS sequence"/>
</dbReference>
<dbReference type="Pfam" id="PF04724">
    <property type="entry name" value="Glyco_transf_17"/>
    <property type="match status" value="1"/>
</dbReference>
<evidence type="ECO:0000313" key="2">
    <source>
        <dbReference type="EMBL" id="KAK5091422.1"/>
    </source>
</evidence>
<dbReference type="GO" id="GO:0016020">
    <property type="term" value="C:membrane"/>
    <property type="evidence" value="ECO:0007669"/>
    <property type="project" value="InterPro"/>
</dbReference>
<dbReference type="GO" id="GO:0006044">
    <property type="term" value="P:N-acetylglucosamine metabolic process"/>
    <property type="evidence" value="ECO:0007669"/>
    <property type="project" value="TreeGrafter"/>
</dbReference>
<dbReference type="AlphaFoldDB" id="A0AAN7YAH2"/>
<dbReference type="PANTHER" id="PTHR12224">
    <property type="entry name" value="BETA-1,4-MANNOSYL-GLYCOPROTEIN BETA-1,4-N-ACETYLGLUCOSAMINYL-TRANSFERASE"/>
    <property type="match status" value="1"/>
</dbReference>
<sequence length="221" mass="26005">MDASAWDREHYQRNAMVTHVLPNLLGKKAPNMGDVIIVSDVDEIPRPETIDLLRNCDFPERVDIRSKFFPYSFQLHRTDGEWYHPQATYWRGNETILPESLRMTQVAYEFKNAAWHCTTCFSSLAEFVAKINAFSHQEWNRAEFKDPDQIVRRVRTGVDLFDRGFPYQKVPENEMDVPSYLLKHKQKFAYLLDREPANANFRDYVPPMTDDDSYDKSDELS</sequence>
<dbReference type="GO" id="GO:0003830">
    <property type="term" value="F:beta-1,4-mannosylglycoprotein 4-beta-N-acetylglucosaminyltransferase activity"/>
    <property type="evidence" value="ECO:0007669"/>
    <property type="project" value="InterPro"/>
</dbReference>
<reference evidence="2 3" key="1">
    <citation type="submission" date="2023-08" db="EMBL/GenBank/DDBJ databases">
        <title>Black Yeasts Isolated from many extreme environments.</title>
        <authorList>
            <person name="Coleine C."/>
            <person name="Stajich J.E."/>
            <person name="Selbmann L."/>
        </authorList>
    </citation>
    <scope>NUCLEOTIDE SEQUENCE [LARGE SCALE GENOMIC DNA]</scope>
    <source>
        <strain evidence="2 3">CCFEE 5910</strain>
    </source>
</reference>
<dbReference type="InterPro" id="IPR006813">
    <property type="entry name" value="Glyco_trans_17"/>
</dbReference>
<dbReference type="EMBL" id="JAVRRJ010000001">
    <property type="protein sequence ID" value="KAK5091422.1"/>
    <property type="molecule type" value="Genomic_DNA"/>
</dbReference>
<evidence type="ECO:0008006" key="4">
    <source>
        <dbReference type="Google" id="ProtNLM"/>
    </source>
</evidence>
<accession>A0AAN7YAH2</accession>
<evidence type="ECO:0000313" key="3">
    <source>
        <dbReference type="Proteomes" id="UP001309876"/>
    </source>
</evidence>
<dbReference type="PANTHER" id="PTHR12224:SF0">
    <property type="entry name" value="BETA-1,4-MANNOSYL-GLYCOPROTEIN 4-BETA-N-ACETYLGLUCOSAMINYLTRANSFERASE"/>
    <property type="match status" value="1"/>
</dbReference>
<name>A0AAN7YAH2_9EURO</name>
<organism evidence="2 3">
    <name type="scientific">Lithohypha guttulata</name>
    <dbReference type="NCBI Taxonomy" id="1690604"/>
    <lineage>
        <taxon>Eukaryota</taxon>
        <taxon>Fungi</taxon>
        <taxon>Dikarya</taxon>
        <taxon>Ascomycota</taxon>
        <taxon>Pezizomycotina</taxon>
        <taxon>Eurotiomycetes</taxon>
        <taxon>Chaetothyriomycetidae</taxon>
        <taxon>Chaetothyriales</taxon>
        <taxon>Trichomeriaceae</taxon>
        <taxon>Lithohypha</taxon>
    </lineage>
</organism>
<comment type="caution">
    <text evidence="2">The sequence shown here is derived from an EMBL/GenBank/DDBJ whole genome shotgun (WGS) entry which is preliminary data.</text>
</comment>
<evidence type="ECO:0000256" key="1">
    <source>
        <dbReference type="SAM" id="MobiDB-lite"/>
    </source>
</evidence>
<proteinExistence type="predicted"/>
<protein>
    <recommendedName>
        <fullName evidence="4">Glycosyltransferase family 17 protein</fullName>
    </recommendedName>
</protein>
<keyword evidence="3" id="KW-1185">Reference proteome</keyword>